<dbReference type="Gene3D" id="1.25.40.10">
    <property type="entry name" value="Tetratricopeptide repeat domain"/>
    <property type="match status" value="1"/>
</dbReference>
<dbReference type="PANTHER" id="PTHR47691">
    <property type="entry name" value="REGULATOR-RELATED"/>
    <property type="match status" value="1"/>
</dbReference>
<dbReference type="EMBL" id="KN839848">
    <property type="protein sequence ID" value="KIJ64022.1"/>
    <property type="molecule type" value="Genomic_DNA"/>
</dbReference>
<dbReference type="Gene3D" id="3.40.50.300">
    <property type="entry name" value="P-loop containing nucleotide triphosphate hydrolases"/>
    <property type="match status" value="1"/>
</dbReference>
<dbReference type="GO" id="GO:0007166">
    <property type="term" value="P:cell surface receptor signaling pathway"/>
    <property type="evidence" value="ECO:0007669"/>
    <property type="project" value="InterPro"/>
</dbReference>
<name>A0A0C9WF92_9AGAM</name>
<dbReference type="InterPro" id="IPR059179">
    <property type="entry name" value="MLKL-like_MCAfunc"/>
</dbReference>
<evidence type="ECO:0008006" key="3">
    <source>
        <dbReference type="Google" id="ProtNLM"/>
    </source>
</evidence>
<dbReference type="Gene3D" id="1.20.930.20">
    <property type="entry name" value="Adaptor protein Cbl, N-terminal domain"/>
    <property type="match status" value="1"/>
</dbReference>
<evidence type="ECO:0000313" key="2">
    <source>
        <dbReference type="Proteomes" id="UP000053820"/>
    </source>
</evidence>
<dbReference type="SUPFAM" id="SSF48452">
    <property type="entry name" value="TPR-like"/>
    <property type="match status" value="1"/>
</dbReference>
<organism evidence="1 2">
    <name type="scientific">Hydnomerulius pinastri MD-312</name>
    <dbReference type="NCBI Taxonomy" id="994086"/>
    <lineage>
        <taxon>Eukaryota</taxon>
        <taxon>Fungi</taxon>
        <taxon>Dikarya</taxon>
        <taxon>Basidiomycota</taxon>
        <taxon>Agaricomycotina</taxon>
        <taxon>Agaricomycetes</taxon>
        <taxon>Agaricomycetidae</taxon>
        <taxon>Boletales</taxon>
        <taxon>Boletales incertae sedis</taxon>
        <taxon>Leucogyrophana</taxon>
    </lineage>
</organism>
<dbReference type="OrthoDB" id="2687212at2759"/>
<dbReference type="Proteomes" id="UP000053820">
    <property type="component" value="Unassembled WGS sequence"/>
</dbReference>
<dbReference type="InterPro" id="IPR027417">
    <property type="entry name" value="P-loop_NTPase"/>
</dbReference>
<dbReference type="HOGENOM" id="CLU_305687_0_0_1"/>
<gene>
    <name evidence="1" type="ORF">HYDPIDRAFT_28916</name>
</gene>
<dbReference type="SUPFAM" id="SSF52540">
    <property type="entry name" value="P-loop containing nucleoside triphosphate hydrolases"/>
    <property type="match status" value="1"/>
</dbReference>
<dbReference type="PANTHER" id="PTHR47691:SF3">
    <property type="entry name" value="HTH-TYPE TRANSCRIPTIONAL REGULATOR RV0890C-RELATED"/>
    <property type="match status" value="1"/>
</dbReference>
<dbReference type="InterPro" id="IPR011990">
    <property type="entry name" value="TPR-like_helical_dom_sf"/>
</dbReference>
<accession>A0A0C9WF92</accession>
<keyword evidence="2" id="KW-1185">Reference proteome</keyword>
<dbReference type="CDD" id="cd21037">
    <property type="entry name" value="MLKL_NTD"/>
    <property type="match status" value="1"/>
</dbReference>
<evidence type="ECO:0000313" key="1">
    <source>
        <dbReference type="EMBL" id="KIJ64022.1"/>
    </source>
</evidence>
<reference evidence="1 2" key="1">
    <citation type="submission" date="2014-04" db="EMBL/GenBank/DDBJ databases">
        <title>Evolutionary Origins and Diversification of the Mycorrhizal Mutualists.</title>
        <authorList>
            <consortium name="DOE Joint Genome Institute"/>
            <consortium name="Mycorrhizal Genomics Consortium"/>
            <person name="Kohler A."/>
            <person name="Kuo A."/>
            <person name="Nagy L.G."/>
            <person name="Floudas D."/>
            <person name="Copeland A."/>
            <person name="Barry K.W."/>
            <person name="Cichocki N."/>
            <person name="Veneault-Fourrey C."/>
            <person name="LaButti K."/>
            <person name="Lindquist E.A."/>
            <person name="Lipzen A."/>
            <person name="Lundell T."/>
            <person name="Morin E."/>
            <person name="Murat C."/>
            <person name="Riley R."/>
            <person name="Ohm R."/>
            <person name="Sun H."/>
            <person name="Tunlid A."/>
            <person name="Henrissat B."/>
            <person name="Grigoriev I.V."/>
            <person name="Hibbett D.S."/>
            <person name="Martin F."/>
        </authorList>
    </citation>
    <scope>NUCLEOTIDE SEQUENCE [LARGE SCALE GENOMIC DNA]</scope>
    <source>
        <strain evidence="1 2">MD-312</strain>
    </source>
</reference>
<dbReference type="AlphaFoldDB" id="A0A0C9WF92"/>
<dbReference type="GO" id="GO:0043531">
    <property type="term" value="F:ADP binding"/>
    <property type="evidence" value="ECO:0007669"/>
    <property type="project" value="InterPro"/>
</dbReference>
<sequence>MPQNNRLLMKDTDRHGEEVMNSLTRVIGAINTVKDLVPIEIGKTILSAASTILLAIRDTMKNKEDFRDLIDQCDQIGKLINRVVWEIMGKQHSGMLDEALEDLQTAVNRVRDQVTKREKRRLFHRFASTSIDKERIDTWTRILDRSLMFFNTRLVAVSAANAQTVMDDHSKMNVVTQSRPEAPPPRPSIFFGREGLLLEVLDLLQGRERSHVVLIGPGGIGKSSLAKVILNDPVIETKFKDRRFFIRFDDLLSSQITYNTFVECIARTLGVAMSALGGHREVSDFLRSEDILIVLDNAETFLDCNATEEIPRIHRAITEFGDYPSVTILVTSRVRTLPHNLVYKLREVPPLDKGPAIEAFTKVYQQNISQSLSVLEQILDSVACHPLSINLLAHAGEENQWSIEELRVRWIARHTQLLCTGYGKDSNLAKSVELSLSSPSVSALGDDVRGVLRIIAFFPQGILREKLEVLFPTVSGIEEIISVLLKQSLLLPNNGFITMLAPIRLYVCDARPILDLLPAVREHYYGELSLSKSNCDAIVAREDVNIETLIAWDLSSLSVEDELEVTACACKAFISSLCDSTCRSTSLRPVIDGLDVSLSPRLKKLKLRCYDAVSILANKRGDYADALQLEQLRYNLVVELGLKETKIEAIRWSAEYYRLLGQYSAAQTVLDKATAFPEWATTDERTRAYFITIQACIKLSNDIQLTGPGLAKMLDESRRLAEAAGDVDGADLAMAAQNILFGLLASDWASARSSLEASIVTILKTDPGLAFVEGKMDEARQLLNNAQRHYVLYGMFGNVHCALLDQAMITLAEGNFEEARKHVKKVMQGAASLGQASAELQWLSGYISGSIELMSGQLPEAHQFFEKTREFAETQGKFHIRAFCTRALGEVAFLEEDLLRARAYFEETRSICGSAGIVPELLFGQIQHIFYSRSLPGTCRGWTLFLENSFPVV</sequence>
<protein>
    <recommendedName>
        <fullName evidence="3">AAA+ ATPase domain-containing protein</fullName>
    </recommendedName>
</protein>
<dbReference type="InterPro" id="IPR036537">
    <property type="entry name" value="Adaptor_Cbl_N_dom_sf"/>
</dbReference>
<proteinExistence type="predicted"/>